<dbReference type="Proteomes" id="UP001180020">
    <property type="component" value="Unassembled WGS sequence"/>
</dbReference>
<evidence type="ECO:0000313" key="3">
    <source>
        <dbReference type="Proteomes" id="UP001180020"/>
    </source>
</evidence>
<gene>
    <name evidence="2" type="ORF">QJS10_CPB17g00636</name>
</gene>
<organism evidence="2 3">
    <name type="scientific">Acorus calamus</name>
    <name type="common">Sweet flag</name>
    <dbReference type="NCBI Taxonomy" id="4465"/>
    <lineage>
        <taxon>Eukaryota</taxon>
        <taxon>Viridiplantae</taxon>
        <taxon>Streptophyta</taxon>
        <taxon>Embryophyta</taxon>
        <taxon>Tracheophyta</taxon>
        <taxon>Spermatophyta</taxon>
        <taxon>Magnoliopsida</taxon>
        <taxon>Liliopsida</taxon>
        <taxon>Acoraceae</taxon>
        <taxon>Acorus</taxon>
    </lineage>
</organism>
<accession>A0AAV9CU10</accession>
<reference evidence="2" key="2">
    <citation type="submission" date="2023-06" db="EMBL/GenBank/DDBJ databases">
        <authorList>
            <person name="Ma L."/>
            <person name="Liu K.-W."/>
            <person name="Li Z."/>
            <person name="Hsiao Y.-Y."/>
            <person name="Qi Y."/>
            <person name="Fu T."/>
            <person name="Tang G."/>
            <person name="Zhang D."/>
            <person name="Sun W.-H."/>
            <person name="Liu D.-K."/>
            <person name="Li Y."/>
            <person name="Chen G.-Z."/>
            <person name="Liu X.-D."/>
            <person name="Liao X.-Y."/>
            <person name="Jiang Y.-T."/>
            <person name="Yu X."/>
            <person name="Hao Y."/>
            <person name="Huang J."/>
            <person name="Zhao X.-W."/>
            <person name="Ke S."/>
            <person name="Chen Y.-Y."/>
            <person name="Wu W.-L."/>
            <person name="Hsu J.-L."/>
            <person name="Lin Y.-F."/>
            <person name="Huang M.-D."/>
            <person name="Li C.-Y."/>
            <person name="Huang L."/>
            <person name="Wang Z.-W."/>
            <person name="Zhao X."/>
            <person name="Zhong W.-Y."/>
            <person name="Peng D.-H."/>
            <person name="Ahmad S."/>
            <person name="Lan S."/>
            <person name="Zhang J.-S."/>
            <person name="Tsai W.-C."/>
            <person name="Van De Peer Y."/>
            <person name="Liu Z.-J."/>
        </authorList>
    </citation>
    <scope>NUCLEOTIDE SEQUENCE</scope>
    <source>
        <strain evidence="2">CP</strain>
        <tissue evidence="2">Leaves</tissue>
    </source>
</reference>
<evidence type="ECO:0000256" key="1">
    <source>
        <dbReference type="SAM" id="MobiDB-lite"/>
    </source>
</evidence>
<keyword evidence="3" id="KW-1185">Reference proteome</keyword>
<dbReference type="AlphaFoldDB" id="A0AAV9CU10"/>
<dbReference type="EMBL" id="JAUJYO010000017">
    <property type="protein sequence ID" value="KAK1292365.1"/>
    <property type="molecule type" value="Genomic_DNA"/>
</dbReference>
<protein>
    <submittedName>
        <fullName evidence="2">Uncharacterized protein</fullName>
    </submittedName>
</protein>
<evidence type="ECO:0000313" key="2">
    <source>
        <dbReference type="EMBL" id="KAK1292365.1"/>
    </source>
</evidence>
<reference evidence="2" key="1">
    <citation type="journal article" date="2023" name="Nat. Commun.">
        <title>Diploid and tetraploid genomes of Acorus and the evolution of monocots.</title>
        <authorList>
            <person name="Ma L."/>
            <person name="Liu K.W."/>
            <person name="Li Z."/>
            <person name="Hsiao Y.Y."/>
            <person name="Qi Y."/>
            <person name="Fu T."/>
            <person name="Tang G.D."/>
            <person name="Zhang D."/>
            <person name="Sun W.H."/>
            <person name="Liu D.K."/>
            <person name="Li Y."/>
            <person name="Chen G.Z."/>
            <person name="Liu X.D."/>
            <person name="Liao X.Y."/>
            <person name="Jiang Y.T."/>
            <person name="Yu X."/>
            <person name="Hao Y."/>
            <person name="Huang J."/>
            <person name="Zhao X.W."/>
            <person name="Ke S."/>
            <person name="Chen Y.Y."/>
            <person name="Wu W.L."/>
            <person name="Hsu J.L."/>
            <person name="Lin Y.F."/>
            <person name="Huang M.D."/>
            <person name="Li C.Y."/>
            <person name="Huang L."/>
            <person name="Wang Z.W."/>
            <person name="Zhao X."/>
            <person name="Zhong W.Y."/>
            <person name="Peng D.H."/>
            <person name="Ahmad S."/>
            <person name="Lan S."/>
            <person name="Zhang J.S."/>
            <person name="Tsai W.C."/>
            <person name="Van de Peer Y."/>
            <person name="Liu Z.J."/>
        </authorList>
    </citation>
    <scope>NUCLEOTIDE SEQUENCE</scope>
    <source>
        <strain evidence="2">CP</strain>
    </source>
</reference>
<proteinExistence type="predicted"/>
<feature type="region of interest" description="Disordered" evidence="1">
    <location>
        <begin position="1"/>
        <end position="20"/>
    </location>
</feature>
<name>A0AAV9CU10_ACOCL</name>
<sequence>MLRSTSGGDGDDVAGASPRWSEEPKWKRFERLRADVREFGEGIIDLAELSSLYDFPIDKFQGQQKRLSVVEEPRVRVVEAAVTSKGILELGENHERKFVLWLLGFGS</sequence>
<comment type="caution">
    <text evidence="2">The sequence shown here is derived from an EMBL/GenBank/DDBJ whole genome shotgun (WGS) entry which is preliminary data.</text>
</comment>